<organism evidence="1 2">
    <name type="scientific">Haematococcus lacustris</name>
    <name type="common">Green alga</name>
    <name type="synonym">Haematococcus pluvialis</name>
    <dbReference type="NCBI Taxonomy" id="44745"/>
    <lineage>
        <taxon>Eukaryota</taxon>
        <taxon>Viridiplantae</taxon>
        <taxon>Chlorophyta</taxon>
        <taxon>core chlorophytes</taxon>
        <taxon>Chlorophyceae</taxon>
        <taxon>CS clade</taxon>
        <taxon>Chlamydomonadales</taxon>
        <taxon>Haematococcaceae</taxon>
        <taxon>Haematococcus</taxon>
    </lineage>
</organism>
<name>A0A699YMB7_HAELA</name>
<evidence type="ECO:0000313" key="2">
    <source>
        <dbReference type="Proteomes" id="UP000485058"/>
    </source>
</evidence>
<dbReference type="Proteomes" id="UP000485058">
    <property type="component" value="Unassembled WGS sequence"/>
</dbReference>
<reference evidence="1 2" key="1">
    <citation type="submission" date="2020-02" db="EMBL/GenBank/DDBJ databases">
        <title>Draft genome sequence of Haematococcus lacustris strain NIES-144.</title>
        <authorList>
            <person name="Morimoto D."/>
            <person name="Nakagawa S."/>
            <person name="Yoshida T."/>
            <person name="Sawayama S."/>
        </authorList>
    </citation>
    <scope>NUCLEOTIDE SEQUENCE [LARGE SCALE GENOMIC DNA]</scope>
    <source>
        <strain evidence="1 2">NIES-144</strain>
    </source>
</reference>
<dbReference type="EMBL" id="BLLF01000387">
    <property type="protein sequence ID" value="GFH11253.1"/>
    <property type="molecule type" value="Genomic_DNA"/>
</dbReference>
<feature type="non-terminal residue" evidence="1">
    <location>
        <position position="1"/>
    </location>
</feature>
<sequence length="18" mass="1786">MPACCAAFTGVALKGMTN</sequence>
<proteinExistence type="predicted"/>
<comment type="caution">
    <text evidence="1">The sequence shown here is derived from an EMBL/GenBank/DDBJ whole genome shotgun (WGS) entry which is preliminary data.</text>
</comment>
<dbReference type="AlphaFoldDB" id="A0A699YMB7"/>
<accession>A0A699YMB7</accession>
<evidence type="ECO:0000313" key="1">
    <source>
        <dbReference type="EMBL" id="GFH11253.1"/>
    </source>
</evidence>
<protein>
    <submittedName>
        <fullName evidence="1">Uncharacterized protein</fullName>
    </submittedName>
</protein>
<keyword evidence="2" id="KW-1185">Reference proteome</keyword>
<gene>
    <name evidence="1" type="ORF">HaLaN_06724</name>
</gene>